<sequence>MSYLEIPLPRLVVTLGLVALAILASRWKRLDLERDLAWGALRGAVQLLAIGHVLLLLFKHERPEWVALAISGMLGVAAATSARRVEHGPSARTLFPYALLAIVLGSVVALAPVFIFVVPLHPMYEARYLVPISGMMIASAMNVVAQVFERIFAAAHAHAGEIEQLLALGATPEQALARHVRASVRAAMIPTINSLLTVGLVALPGMMTGQIVSGTAPEQAVRYQIVILYQLVAVAAVSGVLAGEFGRRLLFTPHAQLRLPKRAPASDMRA</sequence>
<evidence type="ECO:0000256" key="5">
    <source>
        <dbReference type="ARBA" id="ARBA00023136"/>
    </source>
</evidence>
<feature type="transmembrane region" description="Helical" evidence="6">
    <location>
        <begin position="36"/>
        <end position="58"/>
    </location>
</feature>
<dbReference type="RefSeq" id="WP_136930881.1">
    <property type="nucleotide sequence ID" value="NZ_SSMQ01000021.1"/>
</dbReference>
<dbReference type="PANTHER" id="PTHR30028">
    <property type="entry name" value="UPF0014 INNER MEMBRANE PROTEIN YBBM-RELATED"/>
    <property type="match status" value="1"/>
</dbReference>
<feature type="transmembrane region" description="Helical" evidence="6">
    <location>
        <begin position="94"/>
        <end position="116"/>
    </location>
</feature>
<dbReference type="AlphaFoldDB" id="A0A4U1JA87"/>
<protein>
    <submittedName>
        <fullName evidence="8">Iron export ABC transporter permease subunit FetB</fullName>
    </submittedName>
</protein>
<evidence type="ECO:0000313" key="7">
    <source>
        <dbReference type="EMBL" id="TKD04981.1"/>
    </source>
</evidence>
<dbReference type="GO" id="GO:0005886">
    <property type="term" value="C:plasma membrane"/>
    <property type="evidence" value="ECO:0007669"/>
    <property type="project" value="TreeGrafter"/>
</dbReference>
<keyword evidence="4 6" id="KW-1133">Transmembrane helix</keyword>
<dbReference type="Proteomes" id="UP000309215">
    <property type="component" value="Unassembled WGS sequence"/>
</dbReference>
<evidence type="ECO:0000313" key="9">
    <source>
        <dbReference type="Proteomes" id="UP000309215"/>
    </source>
</evidence>
<keyword evidence="9" id="KW-1185">Reference proteome</keyword>
<comment type="subcellular location">
    <subcellularLocation>
        <location evidence="1">Membrane</location>
        <topology evidence="1">Multi-pass membrane protein</topology>
    </subcellularLocation>
</comment>
<evidence type="ECO:0000256" key="6">
    <source>
        <dbReference type="SAM" id="Phobius"/>
    </source>
</evidence>
<feature type="transmembrane region" description="Helical" evidence="6">
    <location>
        <begin position="184"/>
        <end position="203"/>
    </location>
</feature>
<gene>
    <name evidence="8" type="primary">fetB</name>
    <name evidence="8" type="ORF">E8A74_21285</name>
    <name evidence="7" type="ORF">E8A74_22195</name>
</gene>
<dbReference type="EMBL" id="SSMQ01000023">
    <property type="protein sequence ID" value="TKD04981.1"/>
    <property type="molecule type" value="Genomic_DNA"/>
</dbReference>
<feature type="transmembrane region" description="Helical" evidence="6">
    <location>
        <begin position="64"/>
        <end position="82"/>
    </location>
</feature>
<reference evidence="8 9" key="1">
    <citation type="submission" date="2019-04" db="EMBL/GenBank/DDBJ databases">
        <authorList>
            <person name="Li Y."/>
            <person name="Wang J."/>
        </authorList>
    </citation>
    <scope>NUCLEOTIDE SEQUENCE [LARGE SCALE GENOMIC DNA]</scope>
    <source>
        <strain evidence="8 9">DSM 14668</strain>
    </source>
</reference>
<feature type="transmembrane region" description="Helical" evidence="6">
    <location>
        <begin position="6"/>
        <end position="24"/>
    </location>
</feature>
<evidence type="ECO:0000256" key="4">
    <source>
        <dbReference type="ARBA" id="ARBA00022989"/>
    </source>
</evidence>
<proteinExistence type="inferred from homology"/>
<dbReference type="PANTHER" id="PTHR30028:SF0">
    <property type="entry name" value="PROTEIN ALUMINUM SENSITIVE 3"/>
    <property type="match status" value="1"/>
</dbReference>
<accession>A0A4U1JA87</accession>
<feature type="transmembrane region" description="Helical" evidence="6">
    <location>
        <begin position="223"/>
        <end position="242"/>
    </location>
</feature>
<comment type="caution">
    <text evidence="8">The sequence shown here is derived from an EMBL/GenBank/DDBJ whole genome shotgun (WGS) entry which is preliminary data.</text>
</comment>
<keyword evidence="3 6" id="KW-0812">Transmembrane</keyword>
<evidence type="ECO:0000256" key="3">
    <source>
        <dbReference type="ARBA" id="ARBA00022692"/>
    </source>
</evidence>
<evidence type="ECO:0000256" key="2">
    <source>
        <dbReference type="ARBA" id="ARBA00005268"/>
    </source>
</evidence>
<dbReference type="OrthoDB" id="9791807at2"/>
<organism evidence="8 9">
    <name type="scientific">Polyangium fumosum</name>
    <dbReference type="NCBI Taxonomy" id="889272"/>
    <lineage>
        <taxon>Bacteria</taxon>
        <taxon>Pseudomonadati</taxon>
        <taxon>Myxococcota</taxon>
        <taxon>Polyangia</taxon>
        <taxon>Polyangiales</taxon>
        <taxon>Polyangiaceae</taxon>
        <taxon>Polyangium</taxon>
    </lineage>
</organism>
<keyword evidence="5 6" id="KW-0472">Membrane</keyword>
<evidence type="ECO:0000313" key="8">
    <source>
        <dbReference type="EMBL" id="TKD05333.1"/>
    </source>
</evidence>
<comment type="similarity">
    <text evidence="2">Belongs to the UPF0014 family.</text>
</comment>
<evidence type="ECO:0000256" key="1">
    <source>
        <dbReference type="ARBA" id="ARBA00004141"/>
    </source>
</evidence>
<dbReference type="InterPro" id="IPR005226">
    <property type="entry name" value="UPF0014_fam"/>
</dbReference>
<dbReference type="Pfam" id="PF03649">
    <property type="entry name" value="UPF0014"/>
    <property type="match status" value="1"/>
</dbReference>
<name>A0A4U1JA87_9BACT</name>
<dbReference type="EMBL" id="SSMQ01000021">
    <property type="protein sequence ID" value="TKD05333.1"/>
    <property type="molecule type" value="Genomic_DNA"/>
</dbReference>